<reference evidence="2" key="3">
    <citation type="submission" date="2025-09" db="UniProtKB">
        <authorList>
            <consortium name="Ensembl"/>
        </authorList>
    </citation>
    <scope>IDENTIFICATION</scope>
</reference>
<sequence length="71" mass="7596">MTPIGSVAGSGSCTKPSKGFILRSPLALAHNNKVSLSFTGLWPGIFFSSWVMYVLLGIFFQKSPVSSQSKT</sequence>
<dbReference type="Proteomes" id="UP000694620">
    <property type="component" value="Chromosome 1"/>
</dbReference>
<keyword evidence="1" id="KW-1133">Transmembrane helix</keyword>
<name>A0A8C4S156_ERPCA</name>
<reference evidence="2" key="1">
    <citation type="submission" date="2021-06" db="EMBL/GenBank/DDBJ databases">
        <authorList>
            <consortium name="Wellcome Sanger Institute Data Sharing"/>
        </authorList>
    </citation>
    <scope>NUCLEOTIDE SEQUENCE [LARGE SCALE GENOMIC DNA]</scope>
</reference>
<keyword evidence="1" id="KW-0812">Transmembrane</keyword>
<evidence type="ECO:0000313" key="2">
    <source>
        <dbReference type="Ensembl" id="ENSECRP00000010743.1"/>
    </source>
</evidence>
<dbReference type="GeneTree" id="ENSGT01110000271011"/>
<keyword evidence="1" id="KW-0472">Membrane</keyword>
<dbReference type="Ensembl" id="ENSECRT00000010920.1">
    <property type="protein sequence ID" value="ENSECRP00000010743.1"/>
    <property type="gene ID" value="ENSECRG00000007146.1"/>
</dbReference>
<proteinExistence type="predicted"/>
<evidence type="ECO:0000313" key="3">
    <source>
        <dbReference type="Proteomes" id="UP000694620"/>
    </source>
</evidence>
<reference evidence="2" key="2">
    <citation type="submission" date="2025-08" db="UniProtKB">
        <authorList>
            <consortium name="Ensembl"/>
        </authorList>
    </citation>
    <scope>IDENTIFICATION</scope>
</reference>
<dbReference type="AlphaFoldDB" id="A0A8C4S156"/>
<evidence type="ECO:0000256" key="1">
    <source>
        <dbReference type="SAM" id="Phobius"/>
    </source>
</evidence>
<protein>
    <submittedName>
        <fullName evidence="2">Uncharacterized protein</fullName>
    </submittedName>
</protein>
<organism evidence="2 3">
    <name type="scientific">Erpetoichthys calabaricus</name>
    <name type="common">Rope fish</name>
    <name type="synonym">Calamoichthys calabaricus</name>
    <dbReference type="NCBI Taxonomy" id="27687"/>
    <lineage>
        <taxon>Eukaryota</taxon>
        <taxon>Metazoa</taxon>
        <taxon>Chordata</taxon>
        <taxon>Craniata</taxon>
        <taxon>Vertebrata</taxon>
        <taxon>Euteleostomi</taxon>
        <taxon>Actinopterygii</taxon>
        <taxon>Polypteriformes</taxon>
        <taxon>Polypteridae</taxon>
        <taxon>Erpetoichthys</taxon>
    </lineage>
</organism>
<feature type="transmembrane region" description="Helical" evidence="1">
    <location>
        <begin position="41"/>
        <end position="60"/>
    </location>
</feature>
<keyword evidence="3" id="KW-1185">Reference proteome</keyword>
<accession>A0A8C4S156</accession>